<evidence type="ECO:0000256" key="9">
    <source>
        <dbReference type="ARBA" id="ARBA00032492"/>
    </source>
</evidence>
<protein>
    <recommendedName>
        <fullName evidence="4">Glucose-1-phosphate thymidylyltransferase</fullName>
        <ecNumber evidence="3">2.7.7.24</ecNumber>
    </recommendedName>
    <alternativeName>
        <fullName evidence="10">dTDP-glucose pyrophosphorylase</fullName>
    </alternativeName>
    <alternativeName>
        <fullName evidence="9">dTDP-glucose synthase</fullName>
    </alternativeName>
</protein>
<comment type="catalytic activity">
    <reaction evidence="11">
        <text>dTTP + alpha-D-glucose 1-phosphate + H(+) = dTDP-alpha-D-glucose + diphosphate</text>
        <dbReference type="Rhea" id="RHEA:15225"/>
        <dbReference type="ChEBI" id="CHEBI:15378"/>
        <dbReference type="ChEBI" id="CHEBI:33019"/>
        <dbReference type="ChEBI" id="CHEBI:37568"/>
        <dbReference type="ChEBI" id="CHEBI:57477"/>
        <dbReference type="ChEBI" id="CHEBI:58601"/>
        <dbReference type="EC" id="2.7.7.24"/>
    </reaction>
</comment>
<dbReference type="PANTHER" id="PTHR43532:SF1">
    <property type="entry name" value="GLUCOSE-1-PHOSPHATE THYMIDYLYLTRANSFERASE 1"/>
    <property type="match status" value="1"/>
</dbReference>
<evidence type="ECO:0000313" key="13">
    <source>
        <dbReference type="EMBL" id="RJG23092.1"/>
    </source>
</evidence>
<comment type="cofactor">
    <cofactor evidence="1">
        <name>Mg(2+)</name>
        <dbReference type="ChEBI" id="CHEBI:18420"/>
    </cofactor>
</comment>
<evidence type="ECO:0000256" key="3">
    <source>
        <dbReference type="ARBA" id="ARBA00012461"/>
    </source>
</evidence>
<evidence type="ECO:0000256" key="6">
    <source>
        <dbReference type="ARBA" id="ARBA00022695"/>
    </source>
</evidence>
<evidence type="ECO:0000313" key="14">
    <source>
        <dbReference type="Proteomes" id="UP000266177"/>
    </source>
</evidence>
<dbReference type="CDD" id="cd04189">
    <property type="entry name" value="G1P_TT_long"/>
    <property type="match status" value="1"/>
</dbReference>
<name>A0A3A3GG01_PANTH</name>
<dbReference type="EMBL" id="QYZD01000012">
    <property type="protein sequence ID" value="RJG23092.1"/>
    <property type="molecule type" value="Genomic_DNA"/>
</dbReference>
<evidence type="ECO:0000256" key="4">
    <source>
        <dbReference type="ARBA" id="ARBA00017654"/>
    </source>
</evidence>
<dbReference type="Gene3D" id="3.90.550.10">
    <property type="entry name" value="Spore Coat Polysaccharide Biosynthesis Protein SpsA, Chain A"/>
    <property type="match status" value="1"/>
</dbReference>
<evidence type="ECO:0000256" key="1">
    <source>
        <dbReference type="ARBA" id="ARBA00001946"/>
    </source>
</evidence>
<comment type="similarity">
    <text evidence="2">Belongs to the glucose-1-phosphate thymidylyltransferase family.</text>
</comment>
<evidence type="ECO:0000256" key="5">
    <source>
        <dbReference type="ARBA" id="ARBA00022679"/>
    </source>
</evidence>
<dbReference type="AlphaFoldDB" id="A0A3A3GG01"/>
<dbReference type="InterPro" id="IPR029044">
    <property type="entry name" value="Nucleotide-diphossugar_trans"/>
</dbReference>
<dbReference type="GO" id="GO:0046872">
    <property type="term" value="F:metal ion binding"/>
    <property type="evidence" value="ECO:0007669"/>
    <property type="project" value="UniProtKB-KW"/>
</dbReference>
<keyword evidence="7" id="KW-0479">Metal-binding</keyword>
<dbReference type="InterPro" id="IPR005835">
    <property type="entry name" value="NTP_transferase_dom"/>
</dbReference>
<dbReference type="PANTHER" id="PTHR43532">
    <property type="entry name" value="GLUCOSE-1-PHOSPHATE THYMIDYLYLTRANSFERASE"/>
    <property type="match status" value="1"/>
</dbReference>
<keyword evidence="6" id="KW-0548">Nucleotidyltransferase</keyword>
<comment type="caution">
    <text evidence="13">The sequence shown here is derived from an EMBL/GenBank/DDBJ whole genome shotgun (WGS) entry which is preliminary data.</text>
</comment>
<dbReference type="Pfam" id="PF00483">
    <property type="entry name" value="NTP_transferase"/>
    <property type="match status" value="1"/>
</dbReference>
<evidence type="ECO:0000256" key="11">
    <source>
        <dbReference type="ARBA" id="ARBA00049336"/>
    </source>
</evidence>
<evidence type="ECO:0000256" key="2">
    <source>
        <dbReference type="ARBA" id="ARBA00010480"/>
    </source>
</evidence>
<dbReference type="GO" id="GO:0008879">
    <property type="term" value="F:glucose-1-phosphate thymidylyltransferase activity"/>
    <property type="evidence" value="ECO:0007669"/>
    <property type="project" value="UniProtKB-EC"/>
</dbReference>
<dbReference type="EC" id="2.7.7.24" evidence="3"/>
<dbReference type="OrthoDB" id="9803871at2"/>
<evidence type="ECO:0000256" key="7">
    <source>
        <dbReference type="ARBA" id="ARBA00022723"/>
    </source>
</evidence>
<keyword evidence="8" id="KW-0460">Magnesium</keyword>
<dbReference type="Proteomes" id="UP000266177">
    <property type="component" value="Unassembled WGS sequence"/>
</dbReference>
<reference evidence="13 14" key="1">
    <citation type="submission" date="2018-09" db="EMBL/GenBank/DDBJ databases">
        <title>Paenibacillus SK2017-BO5.</title>
        <authorList>
            <person name="Piskunova J.V."/>
            <person name="Dubiley S.A."/>
            <person name="Severinov K.V."/>
        </authorList>
    </citation>
    <scope>NUCLEOTIDE SEQUENCE [LARGE SCALE GENOMIC DNA]</scope>
    <source>
        <strain evidence="13 14">BO5</strain>
    </source>
</reference>
<proteinExistence type="inferred from homology"/>
<dbReference type="RefSeq" id="WP_119794301.1">
    <property type="nucleotide sequence ID" value="NZ_QYZD01000012.1"/>
</dbReference>
<sequence length="324" mass="35749">MKGLILCAGKGSRVRPFSSDTPKSLLPVANKPLLFYCIEKLVELNIQEIGIVIQRGHQALFEARLGHGEQWGITVTYLYQDIPLGIADAVKQAESFIASNRFMLLLGDNLIAQSLSGLCDLVERKGHDAGMLLGSVAYPQDYGIAEVKGDLVIGLEEKPERPKSNLASLGAYVFTPALFRAIHSISPSSRGEYEITHAIQWLIDHHHSIAYSITDGNHSDVGTTERWLEANRWVLDGLESSGQPIREYDYPGCQIIPPVLLDPSCELTDCTIGPYVTIGPRARLIDCHVKNSILLEDVNLEHSELNSVIASRHFIATPSGRWNE</sequence>
<organism evidence="13 14">
    <name type="scientific">Paenibacillus thiaminolyticus</name>
    <name type="common">Bacillus thiaminolyticus</name>
    <dbReference type="NCBI Taxonomy" id="49283"/>
    <lineage>
        <taxon>Bacteria</taxon>
        <taxon>Bacillati</taxon>
        <taxon>Bacillota</taxon>
        <taxon>Bacilli</taxon>
        <taxon>Bacillales</taxon>
        <taxon>Paenibacillaceae</taxon>
        <taxon>Paenibacillus</taxon>
    </lineage>
</organism>
<dbReference type="InterPro" id="IPR005908">
    <property type="entry name" value="G1P_thy_trans_l"/>
</dbReference>
<feature type="domain" description="Nucleotidyl transferase" evidence="12">
    <location>
        <begin position="2"/>
        <end position="234"/>
    </location>
</feature>
<dbReference type="SUPFAM" id="SSF53448">
    <property type="entry name" value="Nucleotide-diphospho-sugar transferases"/>
    <property type="match status" value="1"/>
</dbReference>
<evidence type="ECO:0000256" key="8">
    <source>
        <dbReference type="ARBA" id="ARBA00022842"/>
    </source>
</evidence>
<accession>A0A3A3GG01</accession>
<evidence type="ECO:0000256" key="10">
    <source>
        <dbReference type="ARBA" id="ARBA00032598"/>
    </source>
</evidence>
<evidence type="ECO:0000259" key="12">
    <source>
        <dbReference type="Pfam" id="PF00483"/>
    </source>
</evidence>
<keyword evidence="5 13" id="KW-0808">Transferase</keyword>
<dbReference type="InterPro" id="IPR005907">
    <property type="entry name" value="G1P_thy_trans_s"/>
</dbReference>
<gene>
    <name evidence="13" type="ORF">DQX05_14550</name>
</gene>